<dbReference type="EMBL" id="QZWG01000007">
    <property type="protein sequence ID" value="RZC00846.1"/>
    <property type="molecule type" value="Genomic_DNA"/>
</dbReference>
<dbReference type="PANTHER" id="PTHR32472">
    <property type="entry name" value="DNA REPAIR PROTEIN RADA"/>
    <property type="match status" value="1"/>
</dbReference>
<accession>A0A445JQP5</accession>
<dbReference type="Proteomes" id="UP000289340">
    <property type="component" value="Chromosome 7"/>
</dbReference>
<dbReference type="Pfam" id="PF13541">
    <property type="entry name" value="ChlI"/>
    <property type="match status" value="1"/>
</dbReference>
<dbReference type="PANTHER" id="PTHR32472:SF10">
    <property type="entry name" value="DNA REPAIR PROTEIN RADA-LIKE PROTEIN"/>
    <property type="match status" value="1"/>
</dbReference>
<gene>
    <name evidence="1" type="ORF">D0Y65_016581</name>
</gene>
<dbReference type="SUPFAM" id="SSF54211">
    <property type="entry name" value="Ribosomal protein S5 domain 2-like"/>
    <property type="match status" value="1"/>
</dbReference>
<keyword evidence="2" id="KW-1185">Reference proteome</keyword>
<feature type="non-terminal residue" evidence="1">
    <location>
        <position position="1"/>
    </location>
</feature>
<protein>
    <submittedName>
        <fullName evidence="1">DNA repair protein RadA</fullName>
    </submittedName>
</protein>
<sequence>CSFLPPLCEKHLDSEILAGLAIAIIMDGSQTFLIEIQALCLSGSTGSRQVHGIQLKRADMIISVLIKQAGLPLQEHAVFFNFVSGLALAETAGDLAIAAAICSCCLEIPILNDIAFIGEIDLGGELRMVPRMEKRVYTVTKLGFRMCIVPKVAEKALGTEGFEKMEVVGCRNLKDIINTVFPNLMRRSQ</sequence>
<reference evidence="1 2" key="1">
    <citation type="submission" date="2018-09" db="EMBL/GenBank/DDBJ databases">
        <title>A high-quality reference genome of wild soybean provides a powerful tool to mine soybean genomes.</title>
        <authorList>
            <person name="Xie M."/>
            <person name="Chung C.Y.L."/>
            <person name="Li M.-W."/>
            <person name="Wong F.-L."/>
            <person name="Chan T.-F."/>
            <person name="Lam H.-M."/>
        </authorList>
    </citation>
    <scope>NUCLEOTIDE SEQUENCE [LARGE SCALE GENOMIC DNA]</scope>
    <source>
        <strain evidence="2">cv. W05</strain>
        <tissue evidence="1">Hypocotyl of etiolated seedlings</tissue>
    </source>
</reference>
<dbReference type="InterPro" id="IPR014721">
    <property type="entry name" value="Ribsml_uS5_D2-typ_fold_subgr"/>
</dbReference>
<dbReference type="FunFam" id="3.30.230.10:FF:000053">
    <property type="entry name" value="DNA repair protein radA isogeny"/>
    <property type="match status" value="1"/>
</dbReference>
<evidence type="ECO:0000313" key="1">
    <source>
        <dbReference type="EMBL" id="RZC00846.1"/>
    </source>
</evidence>
<evidence type="ECO:0000313" key="2">
    <source>
        <dbReference type="Proteomes" id="UP000289340"/>
    </source>
</evidence>
<dbReference type="AlphaFoldDB" id="A0A445JQP5"/>
<dbReference type="Gene3D" id="3.30.230.10">
    <property type="match status" value="1"/>
</dbReference>
<comment type="caution">
    <text evidence="1">The sequence shown here is derived from an EMBL/GenBank/DDBJ whole genome shotgun (WGS) entry which is preliminary data.</text>
</comment>
<dbReference type="GO" id="GO:0000725">
    <property type="term" value="P:recombinational repair"/>
    <property type="evidence" value="ECO:0007669"/>
    <property type="project" value="TreeGrafter"/>
</dbReference>
<name>A0A445JQP5_GLYSO</name>
<organism evidence="1 2">
    <name type="scientific">Glycine soja</name>
    <name type="common">Wild soybean</name>
    <dbReference type="NCBI Taxonomy" id="3848"/>
    <lineage>
        <taxon>Eukaryota</taxon>
        <taxon>Viridiplantae</taxon>
        <taxon>Streptophyta</taxon>
        <taxon>Embryophyta</taxon>
        <taxon>Tracheophyta</taxon>
        <taxon>Spermatophyta</taxon>
        <taxon>Magnoliopsida</taxon>
        <taxon>eudicotyledons</taxon>
        <taxon>Gunneridae</taxon>
        <taxon>Pentapetalae</taxon>
        <taxon>rosids</taxon>
        <taxon>fabids</taxon>
        <taxon>Fabales</taxon>
        <taxon>Fabaceae</taxon>
        <taxon>Papilionoideae</taxon>
        <taxon>50 kb inversion clade</taxon>
        <taxon>NPAAA clade</taxon>
        <taxon>indigoferoid/millettioid clade</taxon>
        <taxon>Phaseoleae</taxon>
        <taxon>Glycine</taxon>
        <taxon>Glycine subgen. Soja</taxon>
    </lineage>
</organism>
<proteinExistence type="predicted"/>
<dbReference type="InterPro" id="IPR020568">
    <property type="entry name" value="Ribosomal_Su5_D2-typ_SF"/>
</dbReference>